<feature type="transmembrane region" description="Helical" evidence="2">
    <location>
        <begin position="50"/>
        <end position="67"/>
    </location>
</feature>
<evidence type="ECO:0000256" key="2">
    <source>
        <dbReference type="SAM" id="Phobius"/>
    </source>
</evidence>
<evidence type="ECO:0000313" key="4">
    <source>
        <dbReference type="EMBL" id="GGD88827.1"/>
    </source>
</evidence>
<keyword evidence="2" id="KW-1133">Transmembrane helix</keyword>
<dbReference type="Proteomes" id="UP000619041">
    <property type="component" value="Unassembled WGS sequence"/>
</dbReference>
<dbReference type="EMBL" id="BMKL01000001">
    <property type="protein sequence ID" value="GGD88827.1"/>
    <property type="molecule type" value="Genomic_DNA"/>
</dbReference>
<name>A0ABQ1S0K0_9SPHN</name>
<evidence type="ECO:0000313" key="5">
    <source>
        <dbReference type="Proteomes" id="UP000619041"/>
    </source>
</evidence>
<feature type="region of interest" description="Disordered" evidence="1">
    <location>
        <begin position="1"/>
        <end position="20"/>
    </location>
</feature>
<evidence type="ECO:0000256" key="1">
    <source>
        <dbReference type="SAM" id="MobiDB-lite"/>
    </source>
</evidence>
<evidence type="ECO:0000259" key="3">
    <source>
        <dbReference type="Pfam" id="PF09976"/>
    </source>
</evidence>
<proteinExistence type="predicted"/>
<feature type="domain" description="Ancillary SecYEG translocon subunit/Cell division coordinator CpoB TPR" evidence="3">
    <location>
        <begin position="45"/>
        <end position="211"/>
    </location>
</feature>
<keyword evidence="2" id="KW-0472">Membrane</keyword>
<keyword evidence="5" id="KW-1185">Reference proteome</keyword>
<dbReference type="InterPro" id="IPR018704">
    <property type="entry name" value="SecYEG/CpoB_TPR"/>
</dbReference>
<accession>A0ABQ1S0K0</accession>
<reference evidence="5" key="1">
    <citation type="journal article" date="2019" name="Int. J. Syst. Evol. Microbiol.">
        <title>The Global Catalogue of Microorganisms (GCM) 10K type strain sequencing project: providing services to taxonomists for standard genome sequencing and annotation.</title>
        <authorList>
            <consortium name="The Broad Institute Genomics Platform"/>
            <consortium name="The Broad Institute Genome Sequencing Center for Infectious Disease"/>
            <person name="Wu L."/>
            <person name="Ma J."/>
        </authorList>
    </citation>
    <scope>NUCLEOTIDE SEQUENCE [LARGE SCALE GENOMIC DNA]</scope>
    <source>
        <strain evidence="5">CGMCC 1.15959</strain>
    </source>
</reference>
<organism evidence="4 5">
    <name type="scientific">Tsuneonella deserti</name>
    <dbReference type="NCBI Taxonomy" id="2035528"/>
    <lineage>
        <taxon>Bacteria</taxon>
        <taxon>Pseudomonadati</taxon>
        <taxon>Pseudomonadota</taxon>
        <taxon>Alphaproteobacteria</taxon>
        <taxon>Sphingomonadales</taxon>
        <taxon>Erythrobacteraceae</taxon>
        <taxon>Tsuneonella</taxon>
    </lineage>
</organism>
<protein>
    <recommendedName>
        <fullName evidence="3">Ancillary SecYEG translocon subunit/Cell division coordinator CpoB TPR domain-containing protein</fullName>
    </recommendedName>
</protein>
<comment type="caution">
    <text evidence="4">The sequence shown here is derived from an EMBL/GenBank/DDBJ whole genome shotgun (WGS) entry which is preliminary data.</text>
</comment>
<dbReference type="RefSeq" id="WP_188643742.1">
    <property type="nucleotide sequence ID" value="NZ_BMKL01000001.1"/>
</dbReference>
<gene>
    <name evidence="4" type="ORF">GCM10011515_05630</name>
</gene>
<keyword evidence="2" id="KW-0812">Transmembrane</keyword>
<sequence>MALPPARSPESEDKRARAQAAQEDVLLREVDDAVRQDQYAQAARRYGRPLIIILVVGLALFAAYLFWNNRQEAAKERDSEALVSAMDQVERGNLASGSSALDPLIADGTDGAQVAAQMLKAGIAMEQSRPDEAAKLYDAVATNGDAPQALRDLATIRAVTSRYDKLAPGDVISRLKPLAVPGSAWFAPAGEIVAMAYLDQGKNAEAGALFAAIAKDKNTPGSLKSRSRQMAGLLGVDAIDDVDTVLKENAGAE</sequence>
<dbReference type="Pfam" id="PF09976">
    <property type="entry name" value="TPR_21"/>
    <property type="match status" value="1"/>
</dbReference>